<dbReference type="EMBL" id="CM004389">
    <property type="protein sequence ID" value="OAY53573.1"/>
    <property type="molecule type" value="Genomic_DNA"/>
</dbReference>
<protein>
    <submittedName>
        <fullName evidence="1">Uncharacterized protein</fullName>
    </submittedName>
</protein>
<name>A0A2C9W3E4_MANES</name>
<reference evidence="1" key="1">
    <citation type="submission" date="2016-02" db="EMBL/GenBank/DDBJ databases">
        <title>WGS assembly of Manihot esculenta.</title>
        <authorList>
            <person name="Bredeson J.V."/>
            <person name="Prochnik S.E."/>
            <person name="Lyons J.B."/>
            <person name="Schmutz J."/>
            <person name="Grimwood J."/>
            <person name="Vrebalov J."/>
            <person name="Bart R.S."/>
            <person name="Amuge T."/>
            <person name="Ferguson M.E."/>
            <person name="Green R."/>
            <person name="Putnam N."/>
            <person name="Stites J."/>
            <person name="Rounsley S."/>
            <person name="Rokhsar D.S."/>
        </authorList>
    </citation>
    <scope>NUCLEOTIDE SEQUENCE [LARGE SCALE GENOMIC DNA]</scope>
    <source>
        <tissue evidence="1">Leaf</tissue>
    </source>
</reference>
<proteinExistence type="predicted"/>
<accession>A0A2C9W3E4</accession>
<evidence type="ECO:0000313" key="1">
    <source>
        <dbReference type="EMBL" id="OAY53573.1"/>
    </source>
</evidence>
<sequence>MQTMMIIDGQRAETEDYTFSSNYHPSGSKSCQFALGFSIYNEYPLPLIGILFSQQVPLSVIYM</sequence>
<organism evidence="1">
    <name type="scientific">Manihot esculenta</name>
    <name type="common">Cassava</name>
    <name type="synonym">Jatropha manihot</name>
    <dbReference type="NCBI Taxonomy" id="3983"/>
    <lineage>
        <taxon>Eukaryota</taxon>
        <taxon>Viridiplantae</taxon>
        <taxon>Streptophyta</taxon>
        <taxon>Embryophyta</taxon>
        <taxon>Tracheophyta</taxon>
        <taxon>Spermatophyta</taxon>
        <taxon>Magnoliopsida</taxon>
        <taxon>eudicotyledons</taxon>
        <taxon>Gunneridae</taxon>
        <taxon>Pentapetalae</taxon>
        <taxon>rosids</taxon>
        <taxon>fabids</taxon>
        <taxon>Malpighiales</taxon>
        <taxon>Euphorbiaceae</taxon>
        <taxon>Crotonoideae</taxon>
        <taxon>Manihoteae</taxon>
        <taxon>Manihot</taxon>
    </lineage>
</organism>
<gene>
    <name evidence="1" type="ORF">MANES_03G006800</name>
</gene>
<dbReference type="AlphaFoldDB" id="A0A2C9W3E4"/>